<comment type="caution">
    <text evidence="3">The sequence shown here is derived from an EMBL/GenBank/DDBJ whole genome shotgun (WGS) entry which is preliminary data.</text>
</comment>
<reference evidence="3" key="2">
    <citation type="journal article" date="2020" name="Nat. Commun.">
        <title>Large-scale genome sequencing of mycorrhizal fungi provides insights into the early evolution of symbiotic traits.</title>
        <authorList>
            <person name="Miyauchi S."/>
            <person name="Kiss E."/>
            <person name="Kuo A."/>
            <person name="Drula E."/>
            <person name="Kohler A."/>
            <person name="Sanchez-Garcia M."/>
            <person name="Morin E."/>
            <person name="Andreopoulos B."/>
            <person name="Barry K.W."/>
            <person name="Bonito G."/>
            <person name="Buee M."/>
            <person name="Carver A."/>
            <person name="Chen C."/>
            <person name="Cichocki N."/>
            <person name="Clum A."/>
            <person name="Culley D."/>
            <person name="Crous P.W."/>
            <person name="Fauchery L."/>
            <person name="Girlanda M."/>
            <person name="Hayes R.D."/>
            <person name="Keri Z."/>
            <person name="LaButti K."/>
            <person name="Lipzen A."/>
            <person name="Lombard V."/>
            <person name="Magnuson J."/>
            <person name="Maillard F."/>
            <person name="Murat C."/>
            <person name="Nolan M."/>
            <person name="Ohm R.A."/>
            <person name="Pangilinan J."/>
            <person name="Pereira M.F."/>
            <person name="Perotto S."/>
            <person name="Peter M."/>
            <person name="Pfister S."/>
            <person name="Riley R."/>
            <person name="Sitrit Y."/>
            <person name="Stielow J.B."/>
            <person name="Szollosi G."/>
            <person name="Zifcakova L."/>
            <person name="Stursova M."/>
            <person name="Spatafora J.W."/>
            <person name="Tedersoo L."/>
            <person name="Vaario L.M."/>
            <person name="Yamada A."/>
            <person name="Yan M."/>
            <person name="Wang P."/>
            <person name="Xu J."/>
            <person name="Bruns T."/>
            <person name="Baldrian P."/>
            <person name="Vilgalys R."/>
            <person name="Dunand C."/>
            <person name="Henrissat B."/>
            <person name="Grigoriev I.V."/>
            <person name="Hibbett D."/>
            <person name="Nagy L.G."/>
            <person name="Martin F.M."/>
        </authorList>
    </citation>
    <scope>NUCLEOTIDE SEQUENCE</scope>
    <source>
        <strain evidence="3">Prilba</strain>
    </source>
</reference>
<dbReference type="PROSITE" id="PS51673">
    <property type="entry name" value="SUZ"/>
    <property type="match status" value="1"/>
</dbReference>
<feature type="region of interest" description="Disordered" evidence="1">
    <location>
        <begin position="136"/>
        <end position="209"/>
    </location>
</feature>
<protein>
    <recommendedName>
        <fullName evidence="2">SUZ domain-containing protein</fullName>
    </recommendedName>
</protein>
<feature type="compositionally biased region" description="Basic and acidic residues" evidence="1">
    <location>
        <begin position="10"/>
        <end position="20"/>
    </location>
</feature>
<sequence>MSNTLADTDPWDRPLDDGGNARHKGAALSNTIPDDWDDATSSGEEDSQIIWDNANKEAPMPQLVVTSPRTGSIPSGVVPPASAFQSPIRILKRSAASTQKGASDNSSSAPAASATVGSFAERSARYNAARERIFAAGATEGTGEVGSDASAAVSAIIRNPKGPEPARGPNGQGREGSQGFGPRIGKRGSSGQPNEWQSLQLQDSGLGTQ</sequence>
<organism evidence="3 4">
    <name type="scientific">Russula ochroleuca</name>
    <dbReference type="NCBI Taxonomy" id="152965"/>
    <lineage>
        <taxon>Eukaryota</taxon>
        <taxon>Fungi</taxon>
        <taxon>Dikarya</taxon>
        <taxon>Basidiomycota</taxon>
        <taxon>Agaricomycotina</taxon>
        <taxon>Agaricomycetes</taxon>
        <taxon>Russulales</taxon>
        <taxon>Russulaceae</taxon>
        <taxon>Russula</taxon>
    </lineage>
</organism>
<dbReference type="AlphaFoldDB" id="A0A9P5MWB8"/>
<accession>A0A9P5MWB8</accession>
<feature type="region of interest" description="Disordered" evidence="1">
    <location>
        <begin position="1"/>
        <end position="119"/>
    </location>
</feature>
<feature type="compositionally biased region" description="Acidic residues" evidence="1">
    <location>
        <begin position="34"/>
        <end position="47"/>
    </location>
</feature>
<dbReference type="Proteomes" id="UP000759537">
    <property type="component" value="Unassembled WGS sequence"/>
</dbReference>
<dbReference type="EMBL" id="WHVB01000008">
    <property type="protein sequence ID" value="KAF8480204.1"/>
    <property type="molecule type" value="Genomic_DNA"/>
</dbReference>
<dbReference type="InterPro" id="IPR024771">
    <property type="entry name" value="SUZ"/>
</dbReference>
<feature type="compositionally biased region" description="Low complexity" evidence="1">
    <location>
        <begin position="102"/>
        <end position="114"/>
    </location>
</feature>
<dbReference type="OrthoDB" id="5373615at2759"/>
<evidence type="ECO:0000313" key="3">
    <source>
        <dbReference type="EMBL" id="KAF8480204.1"/>
    </source>
</evidence>
<dbReference type="Pfam" id="PF12752">
    <property type="entry name" value="SUZ"/>
    <property type="match status" value="1"/>
</dbReference>
<proteinExistence type="predicted"/>
<gene>
    <name evidence="3" type="ORF">DFH94DRAFT_692548</name>
</gene>
<evidence type="ECO:0000256" key="1">
    <source>
        <dbReference type="SAM" id="MobiDB-lite"/>
    </source>
</evidence>
<feature type="compositionally biased region" description="Polar residues" evidence="1">
    <location>
        <begin position="189"/>
        <end position="209"/>
    </location>
</feature>
<feature type="compositionally biased region" description="Gly residues" evidence="1">
    <location>
        <begin position="170"/>
        <end position="179"/>
    </location>
</feature>
<evidence type="ECO:0000313" key="4">
    <source>
        <dbReference type="Proteomes" id="UP000759537"/>
    </source>
</evidence>
<name>A0A9P5MWB8_9AGAM</name>
<feature type="domain" description="SUZ" evidence="2">
    <location>
        <begin position="64"/>
        <end position="138"/>
    </location>
</feature>
<keyword evidence="4" id="KW-1185">Reference proteome</keyword>
<feature type="compositionally biased region" description="Polar residues" evidence="1">
    <location>
        <begin position="64"/>
        <end position="73"/>
    </location>
</feature>
<reference evidence="3" key="1">
    <citation type="submission" date="2019-10" db="EMBL/GenBank/DDBJ databases">
        <authorList>
            <consortium name="DOE Joint Genome Institute"/>
            <person name="Kuo A."/>
            <person name="Miyauchi S."/>
            <person name="Kiss E."/>
            <person name="Drula E."/>
            <person name="Kohler A."/>
            <person name="Sanchez-Garcia M."/>
            <person name="Andreopoulos B."/>
            <person name="Barry K.W."/>
            <person name="Bonito G."/>
            <person name="Buee M."/>
            <person name="Carver A."/>
            <person name="Chen C."/>
            <person name="Cichocki N."/>
            <person name="Clum A."/>
            <person name="Culley D."/>
            <person name="Crous P.W."/>
            <person name="Fauchery L."/>
            <person name="Girlanda M."/>
            <person name="Hayes R."/>
            <person name="Keri Z."/>
            <person name="LaButti K."/>
            <person name="Lipzen A."/>
            <person name="Lombard V."/>
            <person name="Magnuson J."/>
            <person name="Maillard F."/>
            <person name="Morin E."/>
            <person name="Murat C."/>
            <person name="Nolan M."/>
            <person name="Ohm R."/>
            <person name="Pangilinan J."/>
            <person name="Pereira M."/>
            <person name="Perotto S."/>
            <person name="Peter M."/>
            <person name="Riley R."/>
            <person name="Sitrit Y."/>
            <person name="Stielow B."/>
            <person name="Szollosi G."/>
            <person name="Zifcakova L."/>
            <person name="Stursova M."/>
            <person name="Spatafora J.W."/>
            <person name="Tedersoo L."/>
            <person name="Vaario L.-M."/>
            <person name="Yamada A."/>
            <person name="Yan M."/>
            <person name="Wang P."/>
            <person name="Xu J."/>
            <person name="Bruns T."/>
            <person name="Baldrian P."/>
            <person name="Vilgalys R."/>
            <person name="Henrissat B."/>
            <person name="Grigoriev I.V."/>
            <person name="Hibbett D."/>
            <person name="Nagy L.G."/>
            <person name="Martin F.M."/>
        </authorList>
    </citation>
    <scope>NUCLEOTIDE SEQUENCE</scope>
    <source>
        <strain evidence="3">Prilba</strain>
    </source>
</reference>
<evidence type="ECO:0000259" key="2">
    <source>
        <dbReference type="PROSITE" id="PS51673"/>
    </source>
</evidence>